<dbReference type="InterPro" id="IPR050276">
    <property type="entry name" value="MshD_Acetyltransferase"/>
</dbReference>
<dbReference type="CDD" id="cd04301">
    <property type="entry name" value="NAT_SF"/>
    <property type="match status" value="1"/>
</dbReference>
<dbReference type="InterPro" id="IPR016181">
    <property type="entry name" value="Acyl_CoA_acyltransferase"/>
</dbReference>
<evidence type="ECO:0000313" key="3">
    <source>
        <dbReference type="Proteomes" id="UP001199044"/>
    </source>
</evidence>
<name>A0ABS7YTG4_9VIBR</name>
<keyword evidence="3" id="KW-1185">Reference proteome</keyword>
<dbReference type="PANTHER" id="PTHR43617:SF33">
    <property type="entry name" value="SPORE COAT POLYSACCHARIDE BIOSYNTHESIS PROTEIN SPSD"/>
    <property type="match status" value="1"/>
</dbReference>
<comment type="caution">
    <text evidence="2">The sequence shown here is derived from an EMBL/GenBank/DDBJ whole genome shotgun (WGS) entry which is preliminary data.</text>
</comment>
<dbReference type="Proteomes" id="UP001199044">
    <property type="component" value="Unassembled WGS sequence"/>
</dbReference>
<dbReference type="EMBL" id="JAIWIU010000189">
    <property type="protein sequence ID" value="MCA2018643.1"/>
    <property type="molecule type" value="Genomic_DNA"/>
</dbReference>
<dbReference type="Pfam" id="PF00583">
    <property type="entry name" value="Acetyltransf_1"/>
    <property type="match status" value="1"/>
</dbReference>
<evidence type="ECO:0000313" key="2">
    <source>
        <dbReference type="EMBL" id="MCA2018643.1"/>
    </source>
</evidence>
<dbReference type="Gene3D" id="3.40.630.30">
    <property type="match status" value="1"/>
</dbReference>
<accession>A0ABS7YTG4</accession>
<evidence type="ECO:0000259" key="1">
    <source>
        <dbReference type="PROSITE" id="PS51186"/>
    </source>
</evidence>
<sequence>MNIEIRTAQLGDLTALAELGKQTFREHFSQYWHDTNVFLNKDFSLPVLQHVLAEPNKHRYLLAFIEGILVGFAKVNFLSLEPCRECVGLELQKIYLTQESVGHHIGSMLFEQIINLAHESNSRCIWLNVLEVNEKARAFYAKFGFEQTAEFPFQTDKCLLNMLVMQRNLL</sequence>
<feature type="domain" description="N-acetyltransferase" evidence="1">
    <location>
        <begin position="3"/>
        <end position="170"/>
    </location>
</feature>
<proteinExistence type="predicted"/>
<reference evidence="3" key="1">
    <citation type="submission" date="2023-07" db="EMBL/GenBank/DDBJ databases">
        <title>Molecular identification of indigenous halophilic bacteria isolated from red sea cost, biodegradation of synthetic dyes and assessment of degraded metabolite toxicity.</title>
        <authorList>
            <person name="Chaieb K."/>
            <person name="Altayb H.N."/>
        </authorList>
    </citation>
    <scope>NUCLEOTIDE SEQUENCE [LARGE SCALE GENOMIC DNA]</scope>
    <source>
        <strain evidence="3">K20</strain>
    </source>
</reference>
<dbReference type="PANTHER" id="PTHR43617">
    <property type="entry name" value="L-AMINO ACID N-ACETYLTRANSFERASE"/>
    <property type="match status" value="1"/>
</dbReference>
<dbReference type="RefSeq" id="WP_225251989.1">
    <property type="nucleotide sequence ID" value="NZ_JAIWIU010000189.1"/>
</dbReference>
<protein>
    <submittedName>
        <fullName evidence="2">GNAT family N-acetyltransferase</fullName>
    </submittedName>
</protein>
<organism evidence="2 3">
    <name type="scientific">Vibrio tritonius</name>
    <dbReference type="NCBI Taxonomy" id="1435069"/>
    <lineage>
        <taxon>Bacteria</taxon>
        <taxon>Pseudomonadati</taxon>
        <taxon>Pseudomonadota</taxon>
        <taxon>Gammaproteobacteria</taxon>
        <taxon>Vibrionales</taxon>
        <taxon>Vibrionaceae</taxon>
        <taxon>Vibrio</taxon>
    </lineage>
</organism>
<dbReference type="PROSITE" id="PS51186">
    <property type="entry name" value="GNAT"/>
    <property type="match status" value="1"/>
</dbReference>
<dbReference type="SUPFAM" id="SSF55729">
    <property type="entry name" value="Acyl-CoA N-acyltransferases (Nat)"/>
    <property type="match status" value="1"/>
</dbReference>
<dbReference type="InterPro" id="IPR000182">
    <property type="entry name" value="GNAT_dom"/>
</dbReference>
<gene>
    <name evidence="2" type="ORF">LDJ79_21185</name>
</gene>